<reference evidence="9" key="1">
    <citation type="submission" date="2023-03" db="EMBL/GenBank/DDBJ databases">
        <title>Massive genome expansion in bonnet fungi (Mycena s.s.) driven by repeated elements and novel gene families across ecological guilds.</title>
        <authorList>
            <consortium name="Lawrence Berkeley National Laboratory"/>
            <person name="Harder C.B."/>
            <person name="Miyauchi S."/>
            <person name="Viragh M."/>
            <person name="Kuo A."/>
            <person name="Thoen E."/>
            <person name="Andreopoulos B."/>
            <person name="Lu D."/>
            <person name="Skrede I."/>
            <person name="Drula E."/>
            <person name="Henrissat B."/>
            <person name="Morin E."/>
            <person name="Kohler A."/>
            <person name="Barry K."/>
            <person name="LaButti K."/>
            <person name="Morin E."/>
            <person name="Salamov A."/>
            <person name="Lipzen A."/>
            <person name="Mereny Z."/>
            <person name="Hegedus B."/>
            <person name="Baldrian P."/>
            <person name="Stursova M."/>
            <person name="Weitz H."/>
            <person name="Taylor A."/>
            <person name="Grigoriev I.V."/>
            <person name="Nagy L.G."/>
            <person name="Martin F."/>
            <person name="Kauserud H."/>
        </authorList>
    </citation>
    <scope>NUCLEOTIDE SEQUENCE</scope>
    <source>
        <strain evidence="9">CBHHK188m</strain>
    </source>
</reference>
<dbReference type="AlphaFoldDB" id="A0AAD7HNN6"/>
<keyword evidence="4" id="KW-0732">Signal</keyword>
<keyword evidence="5" id="KW-0274">FAD</keyword>
<evidence type="ECO:0000256" key="5">
    <source>
        <dbReference type="ARBA" id="ARBA00022827"/>
    </source>
</evidence>
<dbReference type="InterPro" id="IPR036188">
    <property type="entry name" value="FAD/NAD-bd_sf"/>
</dbReference>
<keyword evidence="3" id="KW-0285">Flavoprotein</keyword>
<evidence type="ECO:0000256" key="3">
    <source>
        <dbReference type="ARBA" id="ARBA00022630"/>
    </source>
</evidence>
<dbReference type="PANTHER" id="PTHR11552:SF201">
    <property type="entry name" value="GLUCOSE-METHANOL-CHOLINE OXIDOREDUCTASE N-TERMINAL DOMAIN-CONTAINING PROTEIN"/>
    <property type="match status" value="1"/>
</dbReference>
<dbReference type="EMBL" id="JARJLG010000235">
    <property type="protein sequence ID" value="KAJ7724733.1"/>
    <property type="molecule type" value="Genomic_DNA"/>
</dbReference>
<accession>A0AAD7HNN6</accession>
<dbReference type="GO" id="GO:0050660">
    <property type="term" value="F:flavin adenine dinucleotide binding"/>
    <property type="evidence" value="ECO:0007669"/>
    <property type="project" value="InterPro"/>
</dbReference>
<evidence type="ECO:0000259" key="8">
    <source>
        <dbReference type="Pfam" id="PF05199"/>
    </source>
</evidence>
<keyword evidence="7" id="KW-0325">Glycoprotein</keyword>
<comment type="cofactor">
    <cofactor evidence="1">
        <name>FAD</name>
        <dbReference type="ChEBI" id="CHEBI:57692"/>
    </cofactor>
</comment>
<dbReference type="Gene3D" id="3.50.50.60">
    <property type="entry name" value="FAD/NAD(P)-binding domain"/>
    <property type="match status" value="2"/>
</dbReference>
<protein>
    <submittedName>
        <fullName evidence="9">GMC oxidoreductase-domain-containing protein</fullName>
    </submittedName>
</protein>
<dbReference type="SUPFAM" id="SSF54373">
    <property type="entry name" value="FAD-linked reductases, C-terminal domain"/>
    <property type="match status" value="1"/>
</dbReference>
<comment type="similarity">
    <text evidence="2">Belongs to the GMC oxidoreductase family.</text>
</comment>
<evidence type="ECO:0000313" key="9">
    <source>
        <dbReference type="EMBL" id="KAJ7724733.1"/>
    </source>
</evidence>
<dbReference type="GO" id="GO:0016614">
    <property type="term" value="F:oxidoreductase activity, acting on CH-OH group of donors"/>
    <property type="evidence" value="ECO:0007669"/>
    <property type="project" value="InterPro"/>
</dbReference>
<gene>
    <name evidence="9" type="ORF">DFH07DRAFT_971128</name>
</gene>
<dbReference type="InterPro" id="IPR012132">
    <property type="entry name" value="GMC_OxRdtase"/>
</dbReference>
<evidence type="ECO:0000313" key="10">
    <source>
        <dbReference type="Proteomes" id="UP001215280"/>
    </source>
</evidence>
<proteinExistence type="inferred from homology"/>
<feature type="domain" description="Glucose-methanol-choline oxidoreductase C-terminal" evidence="8">
    <location>
        <begin position="341"/>
        <end position="459"/>
    </location>
</feature>
<dbReference type="Proteomes" id="UP001215280">
    <property type="component" value="Unassembled WGS sequence"/>
</dbReference>
<keyword evidence="10" id="KW-1185">Reference proteome</keyword>
<keyword evidence="6" id="KW-0560">Oxidoreductase</keyword>
<dbReference type="InterPro" id="IPR007867">
    <property type="entry name" value="GMC_OxRtase_C"/>
</dbReference>
<evidence type="ECO:0000256" key="7">
    <source>
        <dbReference type="ARBA" id="ARBA00023180"/>
    </source>
</evidence>
<evidence type="ECO:0000256" key="2">
    <source>
        <dbReference type="ARBA" id="ARBA00010790"/>
    </source>
</evidence>
<dbReference type="PANTHER" id="PTHR11552">
    <property type="entry name" value="GLUCOSE-METHANOL-CHOLINE GMC OXIDOREDUCTASE"/>
    <property type="match status" value="1"/>
</dbReference>
<dbReference type="Gene3D" id="3.30.560.10">
    <property type="entry name" value="Glucose Oxidase, domain 3"/>
    <property type="match status" value="2"/>
</dbReference>
<sequence>MGIILQDPTTTVCVLEAGGDFTKELDFTVPGFAVRNLGNPKADWGFAGSPQAHAKARAAPCTSRGNFSRCFLVIRCLTANALGGSSMISIMSLGRAGRSHPVRIARQARPGCAGDGWPLQRTLPKWVSNAQAPVIQALNALGIPWNPDSVVLLDTIMLSLDDWESRTPAATSAHTPPAIRSILTRPFVVGIGLLRADQVHPRILRWSPARGQLASCSIPPAMIREIASGVEYHKDGLLHTVSAKTEVLLCFIQTPQLLELSGVSLDSFLPTHFFMKDSPAIREQMNRSPRTPQERVQTAWLASENIPFLQAGPFAGFLPLPGRTAEEGKSYYSLFLALTHPFSRGTVHIASADPLLAPAIDHNVLGNELDLAVLVAGIKFGRKLAATKPLGAEIREFVCETVATAFHPIGTAAMLPRADGGVVDPRLRVYGTANVRVVDASIIPIQVSARIQATVYAVAEKAADIIKSDRRGN</sequence>
<evidence type="ECO:0000256" key="1">
    <source>
        <dbReference type="ARBA" id="ARBA00001974"/>
    </source>
</evidence>
<evidence type="ECO:0000256" key="6">
    <source>
        <dbReference type="ARBA" id="ARBA00023002"/>
    </source>
</evidence>
<organism evidence="9 10">
    <name type="scientific">Mycena maculata</name>
    <dbReference type="NCBI Taxonomy" id="230809"/>
    <lineage>
        <taxon>Eukaryota</taxon>
        <taxon>Fungi</taxon>
        <taxon>Dikarya</taxon>
        <taxon>Basidiomycota</taxon>
        <taxon>Agaricomycotina</taxon>
        <taxon>Agaricomycetes</taxon>
        <taxon>Agaricomycetidae</taxon>
        <taxon>Agaricales</taxon>
        <taxon>Marasmiineae</taxon>
        <taxon>Mycenaceae</taxon>
        <taxon>Mycena</taxon>
    </lineage>
</organism>
<name>A0AAD7HNN6_9AGAR</name>
<dbReference type="PIRSF" id="PIRSF000137">
    <property type="entry name" value="Alcohol_oxidase"/>
    <property type="match status" value="1"/>
</dbReference>
<comment type="caution">
    <text evidence="9">The sequence shown here is derived from an EMBL/GenBank/DDBJ whole genome shotgun (WGS) entry which is preliminary data.</text>
</comment>
<evidence type="ECO:0000256" key="4">
    <source>
        <dbReference type="ARBA" id="ARBA00022729"/>
    </source>
</evidence>
<dbReference type="SUPFAM" id="SSF51905">
    <property type="entry name" value="FAD/NAD(P)-binding domain"/>
    <property type="match status" value="1"/>
</dbReference>
<dbReference type="Pfam" id="PF05199">
    <property type="entry name" value="GMC_oxred_C"/>
    <property type="match status" value="1"/>
</dbReference>